<gene>
    <name evidence="1" type="ORF">LEP1GSC008_0543</name>
</gene>
<dbReference type="Proteomes" id="UP000011980">
    <property type="component" value="Unassembled WGS sequence"/>
</dbReference>
<proteinExistence type="predicted"/>
<evidence type="ECO:0000313" key="1">
    <source>
        <dbReference type="EMBL" id="EMK23694.1"/>
    </source>
</evidence>
<reference evidence="1 2" key="1">
    <citation type="submission" date="2013-01" db="EMBL/GenBank/DDBJ databases">
        <authorList>
            <person name="Harkins D.M."/>
            <person name="Durkin A.S."/>
            <person name="Brinkac L.M."/>
            <person name="Haft D.H."/>
            <person name="Selengut J.D."/>
            <person name="Sanka R."/>
            <person name="DePew J."/>
            <person name="Purushe J."/>
            <person name="Galloway R.L."/>
            <person name="Vinetz J.M."/>
            <person name="Sutton G.G."/>
            <person name="Nierman W.C."/>
            <person name="Fouts D.E."/>
        </authorList>
    </citation>
    <scope>NUCLEOTIDE SEQUENCE [LARGE SCALE GENOMIC DNA]</scope>
    <source>
        <strain evidence="1 2">Nikolaevo</strain>
    </source>
</reference>
<dbReference type="EMBL" id="ANCE01000138">
    <property type="protein sequence ID" value="EMK23694.1"/>
    <property type="molecule type" value="Genomic_DNA"/>
</dbReference>
<sequence>MYIQINEHCQIRFFYLEFFYFRIFSFRSTEEIQQENALLEFRI</sequence>
<accession>M6FCD4</accession>
<dbReference type="PATRIC" id="fig|1240687.3.peg.2840"/>
<dbReference type="AlphaFoldDB" id="M6FCD4"/>
<name>M6FCD4_9LEPT</name>
<protein>
    <submittedName>
        <fullName evidence="1">Uncharacterized protein</fullName>
    </submittedName>
</protein>
<comment type="caution">
    <text evidence="1">The sequence shown here is derived from an EMBL/GenBank/DDBJ whole genome shotgun (WGS) entry which is preliminary data.</text>
</comment>
<organism evidence="1 2">
    <name type="scientific">Leptospira kirschneri serovar Bulgarica str. Nikolaevo</name>
    <dbReference type="NCBI Taxonomy" id="1240687"/>
    <lineage>
        <taxon>Bacteria</taxon>
        <taxon>Pseudomonadati</taxon>
        <taxon>Spirochaetota</taxon>
        <taxon>Spirochaetia</taxon>
        <taxon>Leptospirales</taxon>
        <taxon>Leptospiraceae</taxon>
        <taxon>Leptospira</taxon>
    </lineage>
</organism>
<evidence type="ECO:0000313" key="2">
    <source>
        <dbReference type="Proteomes" id="UP000011980"/>
    </source>
</evidence>